<organism evidence="2">
    <name type="scientific">Manihot esculenta</name>
    <name type="common">Cassava</name>
    <name type="synonym">Jatropha manihot</name>
    <dbReference type="NCBI Taxonomy" id="3983"/>
    <lineage>
        <taxon>Eukaryota</taxon>
        <taxon>Viridiplantae</taxon>
        <taxon>Streptophyta</taxon>
        <taxon>Embryophyta</taxon>
        <taxon>Tracheophyta</taxon>
        <taxon>Spermatophyta</taxon>
        <taxon>Magnoliopsida</taxon>
        <taxon>eudicotyledons</taxon>
        <taxon>Gunneridae</taxon>
        <taxon>Pentapetalae</taxon>
        <taxon>rosids</taxon>
        <taxon>fabids</taxon>
        <taxon>Malpighiales</taxon>
        <taxon>Euphorbiaceae</taxon>
        <taxon>Crotonoideae</taxon>
        <taxon>Manihoteae</taxon>
        <taxon>Manihot</taxon>
    </lineage>
</organism>
<evidence type="ECO:0000313" key="2">
    <source>
        <dbReference type="EMBL" id="OAY51262.1"/>
    </source>
</evidence>
<sequence length="40" mass="4561">MSTGGNPLHSTINRSKRHKEVKKSISSHNKCQEKDIKNNK</sequence>
<feature type="compositionally biased region" description="Polar residues" evidence="1">
    <location>
        <begin position="1"/>
        <end position="13"/>
    </location>
</feature>
<dbReference type="AlphaFoldDB" id="A0A2C9VY01"/>
<feature type="compositionally biased region" description="Basic and acidic residues" evidence="1">
    <location>
        <begin position="30"/>
        <end position="40"/>
    </location>
</feature>
<evidence type="ECO:0000256" key="1">
    <source>
        <dbReference type="SAM" id="MobiDB-lite"/>
    </source>
</evidence>
<reference evidence="2" key="1">
    <citation type="submission" date="2016-02" db="EMBL/GenBank/DDBJ databases">
        <title>WGS assembly of Manihot esculenta.</title>
        <authorList>
            <person name="Bredeson J.V."/>
            <person name="Prochnik S.E."/>
            <person name="Lyons J.B."/>
            <person name="Schmutz J."/>
            <person name="Grimwood J."/>
            <person name="Vrebalov J."/>
            <person name="Bart R.S."/>
            <person name="Amuge T."/>
            <person name="Ferguson M.E."/>
            <person name="Green R."/>
            <person name="Putnam N."/>
            <person name="Stites J."/>
            <person name="Rounsley S."/>
            <person name="Rokhsar D.S."/>
        </authorList>
    </citation>
    <scope>NUCLEOTIDE SEQUENCE [LARGE SCALE GENOMIC DNA]</scope>
    <source>
        <tissue evidence="2">Leaf</tissue>
    </source>
</reference>
<gene>
    <name evidence="2" type="ORF">MANES_05G200800</name>
</gene>
<feature type="region of interest" description="Disordered" evidence="1">
    <location>
        <begin position="1"/>
        <end position="40"/>
    </location>
</feature>
<accession>A0A2C9VY01</accession>
<dbReference type="EMBL" id="CM004391">
    <property type="protein sequence ID" value="OAY51262.1"/>
    <property type="molecule type" value="Genomic_DNA"/>
</dbReference>
<proteinExistence type="predicted"/>
<name>A0A2C9VY01_MANES</name>
<protein>
    <submittedName>
        <fullName evidence="2">Uncharacterized protein</fullName>
    </submittedName>
</protein>